<dbReference type="InterPro" id="IPR050126">
    <property type="entry name" value="Ap4A_hydrolase"/>
</dbReference>
<dbReference type="InterPro" id="IPR011152">
    <property type="entry name" value="Pesterase_MJ0912"/>
</dbReference>
<dbReference type="InterPro" id="IPR029052">
    <property type="entry name" value="Metallo-depent_PP-like"/>
</dbReference>
<comment type="caution">
    <text evidence="3">The sequence shown here is derived from an EMBL/GenBank/DDBJ whole genome shotgun (WGS) entry which is preliminary data.</text>
</comment>
<dbReference type="Pfam" id="PF12850">
    <property type="entry name" value="Metallophos_2"/>
    <property type="match status" value="1"/>
</dbReference>
<name>A0A0F3GXR0_9BACT</name>
<dbReference type="EMBL" id="LACI01000511">
    <property type="protein sequence ID" value="KJU86655.1"/>
    <property type="molecule type" value="Genomic_DNA"/>
</dbReference>
<dbReference type="SUPFAM" id="SSF56300">
    <property type="entry name" value="Metallo-dependent phosphatases"/>
    <property type="match status" value="1"/>
</dbReference>
<dbReference type="PANTHER" id="PTHR42850">
    <property type="entry name" value="METALLOPHOSPHOESTERASE"/>
    <property type="match status" value="1"/>
</dbReference>
<protein>
    <submittedName>
        <fullName evidence="3">Metallophosphoesterase</fullName>
    </submittedName>
</protein>
<evidence type="ECO:0000313" key="3">
    <source>
        <dbReference type="EMBL" id="KJU86655.1"/>
    </source>
</evidence>
<reference evidence="3 4" key="1">
    <citation type="submission" date="2015-02" db="EMBL/GenBank/DDBJ databases">
        <title>Single-cell genomics of uncultivated deep-branching MTB reveals a conserved set of magnetosome genes.</title>
        <authorList>
            <person name="Kolinko S."/>
            <person name="Richter M."/>
            <person name="Glockner F.O."/>
            <person name="Brachmann A."/>
            <person name="Schuler D."/>
        </authorList>
    </citation>
    <scope>NUCLEOTIDE SEQUENCE [LARGE SCALE GENOMIC DNA]</scope>
    <source>
        <strain evidence="3">TM-1</strain>
    </source>
</reference>
<comment type="similarity">
    <text evidence="1">Belongs to the metallophosphoesterase superfamily. YfcE family.</text>
</comment>
<gene>
    <name evidence="3" type="ORF">MBAV_001152</name>
</gene>
<dbReference type="GO" id="GO:0016791">
    <property type="term" value="F:phosphatase activity"/>
    <property type="evidence" value="ECO:0007669"/>
    <property type="project" value="TreeGrafter"/>
</dbReference>
<keyword evidence="4" id="KW-1185">Reference proteome</keyword>
<dbReference type="PANTHER" id="PTHR42850:SF2">
    <property type="entry name" value="BLL5683 PROTEIN"/>
    <property type="match status" value="1"/>
</dbReference>
<sequence>MRYAFISDIHGNLVALESVLSHIAEQNVTKIFCVGDVVGYGPYPKECIELLCSKDVLTILGNHEEYLLGLSDKKSFNSFARASLESTRNELEPQHLEYLSCIQKYYISPDLRFKMTHDPIIHAMSYFILEGRVKNILFESSSQRICVVGHTHKAAVYMLDMSKRKVSQIYPSQDMLFDNGFKDGFSYIVNVGSVGQPRDNNPLSSYAIIDFDENTFQLIRVPYDIEKVKNQMVSKDIPNYLYNRLSWGR</sequence>
<dbReference type="Proteomes" id="UP000033423">
    <property type="component" value="Unassembled WGS sequence"/>
</dbReference>
<dbReference type="InterPro" id="IPR024654">
    <property type="entry name" value="Calcineurin-like_PHP_lpxH"/>
</dbReference>
<organism evidence="3 4">
    <name type="scientific">Candidatus Magnetobacterium bavaricum</name>
    <dbReference type="NCBI Taxonomy" id="29290"/>
    <lineage>
        <taxon>Bacteria</taxon>
        <taxon>Pseudomonadati</taxon>
        <taxon>Nitrospirota</taxon>
        <taxon>Thermodesulfovibrionia</taxon>
        <taxon>Thermodesulfovibrionales</taxon>
        <taxon>Candidatus Magnetobacteriaceae</taxon>
        <taxon>Candidatus Magnetobacterium</taxon>
    </lineage>
</organism>
<dbReference type="Gene3D" id="3.60.21.10">
    <property type="match status" value="1"/>
</dbReference>
<evidence type="ECO:0000259" key="2">
    <source>
        <dbReference type="Pfam" id="PF12850"/>
    </source>
</evidence>
<evidence type="ECO:0000313" key="4">
    <source>
        <dbReference type="Proteomes" id="UP000033423"/>
    </source>
</evidence>
<dbReference type="PIRSF" id="PIRSF000883">
    <property type="entry name" value="Pesterase_MJ0912"/>
    <property type="match status" value="1"/>
</dbReference>
<proteinExistence type="inferred from homology"/>
<accession>A0A0F3GXR0</accession>
<dbReference type="AlphaFoldDB" id="A0A0F3GXR0"/>
<dbReference type="GO" id="GO:0005737">
    <property type="term" value="C:cytoplasm"/>
    <property type="evidence" value="ECO:0007669"/>
    <property type="project" value="TreeGrafter"/>
</dbReference>
<feature type="domain" description="Calcineurin-like phosphoesterase" evidence="2">
    <location>
        <begin position="1"/>
        <end position="213"/>
    </location>
</feature>
<evidence type="ECO:0000256" key="1">
    <source>
        <dbReference type="ARBA" id="ARBA00008950"/>
    </source>
</evidence>